<evidence type="ECO:0000256" key="1">
    <source>
        <dbReference type="ARBA" id="ARBA00004651"/>
    </source>
</evidence>
<evidence type="ECO:0000256" key="3">
    <source>
        <dbReference type="ARBA" id="ARBA00022692"/>
    </source>
</evidence>
<gene>
    <name evidence="8" type="ORF">D1610_10190</name>
</gene>
<dbReference type="RefSeq" id="WP_118864087.1">
    <property type="nucleotide sequence ID" value="NZ_QWLV01000004.1"/>
</dbReference>
<dbReference type="PANTHER" id="PTHR35007">
    <property type="entry name" value="INTEGRAL MEMBRANE PROTEIN-RELATED"/>
    <property type="match status" value="1"/>
</dbReference>
<dbReference type="EMBL" id="QWLV01000004">
    <property type="protein sequence ID" value="RHW17339.1"/>
    <property type="molecule type" value="Genomic_DNA"/>
</dbReference>
<proteinExistence type="predicted"/>
<keyword evidence="5 6" id="KW-0472">Membrane</keyword>
<evidence type="ECO:0000256" key="5">
    <source>
        <dbReference type="ARBA" id="ARBA00023136"/>
    </source>
</evidence>
<comment type="subcellular location">
    <subcellularLocation>
        <location evidence="1">Cell membrane</location>
        <topology evidence="1">Multi-pass membrane protein</topology>
    </subcellularLocation>
</comment>
<protein>
    <submittedName>
        <fullName evidence="8">Pilus assembly protein TadB</fullName>
    </submittedName>
</protein>
<dbReference type="Gene3D" id="1.20.81.30">
    <property type="entry name" value="Type II secretion system (T2SS), domain F"/>
    <property type="match status" value="1"/>
</dbReference>
<accession>A0A396RM49</accession>
<dbReference type="GO" id="GO:0005886">
    <property type="term" value="C:plasma membrane"/>
    <property type="evidence" value="ECO:0007669"/>
    <property type="project" value="UniProtKB-SubCell"/>
</dbReference>
<comment type="caution">
    <text evidence="8">The sequence shown here is derived from an EMBL/GenBank/DDBJ whole genome shotgun (WGS) entry which is preliminary data.</text>
</comment>
<name>A0A396RM49_9SPHN</name>
<evidence type="ECO:0000256" key="4">
    <source>
        <dbReference type="ARBA" id="ARBA00022989"/>
    </source>
</evidence>
<keyword evidence="2" id="KW-1003">Cell membrane</keyword>
<keyword evidence="4 6" id="KW-1133">Transmembrane helix</keyword>
<keyword evidence="9" id="KW-1185">Reference proteome</keyword>
<dbReference type="AlphaFoldDB" id="A0A396RM49"/>
<evidence type="ECO:0000313" key="9">
    <source>
        <dbReference type="Proteomes" id="UP000266693"/>
    </source>
</evidence>
<dbReference type="Pfam" id="PF00482">
    <property type="entry name" value="T2SSF"/>
    <property type="match status" value="1"/>
</dbReference>
<evidence type="ECO:0000256" key="6">
    <source>
        <dbReference type="SAM" id="Phobius"/>
    </source>
</evidence>
<sequence>MGMMPILTMALGALVVLGMIAFAFAGPSPKKAVERRMTGLKDRHADTASGAVEAQMRRAIANRQTKMDGYANRLLPNPALIRKRLSQTGKTWTMGQYMIASAAIVVVVAGLLMIKGAPFLLALLVGVVVGGGLPHMVVNFYIKRRIMQFNAKFPDAIELLVRGLRSGLPVTETMSVVAQEVPGPVGVEFRTVVDKMKIGRAMEAALQETADRLGTPEFQFFCITLAIQRETGGNLAETLSNLADVLRKRGQMKLKIRAMSSESKASAYIIGALPFIVFGMIWMINGSYMQNFFVDQRLMVAGGGGLIWMGIGAFIMAKMIDFEI</sequence>
<feature type="transmembrane region" description="Helical" evidence="6">
    <location>
        <begin position="92"/>
        <end position="114"/>
    </location>
</feature>
<feature type="transmembrane region" description="Helical" evidence="6">
    <location>
        <begin position="265"/>
        <end position="284"/>
    </location>
</feature>
<organism evidence="8 9">
    <name type="scientific">Sphingomonas gilva</name>
    <dbReference type="NCBI Taxonomy" id="2305907"/>
    <lineage>
        <taxon>Bacteria</taxon>
        <taxon>Pseudomonadati</taxon>
        <taxon>Pseudomonadota</taxon>
        <taxon>Alphaproteobacteria</taxon>
        <taxon>Sphingomonadales</taxon>
        <taxon>Sphingomonadaceae</taxon>
        <taxon>Sphingomonas</taxon>
    </lineage>
</organism>
<reference evidence="8 9" key="1">
    <citation type="submission" date="2018-08" db="EMBL/GenBank/DDBJ databases">
        <title>The multiple taxonomic identification of Sphingomonas gilva.</title>
        <authorList>
            <person name="Zhu D."/>
            <person name="Zheng S."/>
        </authorList>
    </citation>
    <scope>NUCLEOTIDE SEQUENCE [LARGE SCALE GENOMIC DNA]</scope>
    <source>
        <strain evidence="8 9">ZDH117</strain>
    </source>
</reference>
<feature type="transmembrane region" description="Helical" evidence="6">
    <location>
        <begin position="6"/>
        <end position="26"/>
    </location>
</feature>
<dbReference type="OrthoDB" id="9803381at2"/>
<dbReference type="InterPro" id="IPR018076">
    <property type="entry name" value="T2SS_GspF_dom"/>
</dbReference>
<evidence type="ECO:0000313" key="8">
    <source>
        <dbReference type="EMBL" id="RHW17339.1"/>
    </source>
</evidence>
<evidence type="ECO:0000256" key="2">
    <source>
        <dbReference type="ARBA" id="ARBA00022475"/>
    </source>
</evidence>
<dbReference type="PANTHER" id="PTHR35007:SF1">
    <property type="entry name" value="PILUS ASSEMBLY PROTEIN"/>
    <property type="match status" value="1"/>
</dbReference>
<evidence type="ECO:0000259" key="7">
    <source>
        <dbReference type="Pfam" id="PF00482"/>
    </source>
</evidence>
<feature type="transmembrane region" description="Helical" evidence="6">
    <location>
        <begin position="120"/>
        <end position="142"/>
    </location>
</feature>
<keyword evidence="3 6" id="KW-0812">Transmembrane</keyword>
<feature type="domain" description="Type II secretion system protein GspF" evidence="7">
    <location>
        <begin position="157"/>
        <end position="281"/>
    </location>
</feature>
<feature type="transmembrane region" description="Helical" evidence="6">
    <location>
        <begin position="296"/>
        <end position="317"/>
    </location>
</feature>
<dbReference type="Proteomes" id="UP000266693">
    <property type="component" value="Unassembled WGS sequence"/>
</dbReference>
<dbReference type="InterPro" id="IPR042094">
    <property type="entry name" value="T2SS_GspF_sf"/>
</dbReference>